<evidence type="ECO:0000313" key="2">
    <source>
        <dbReference type="EMBL" id="KJA29826.1"/>
    </source>
</evidence>
<name>A0A0D2PNQ2_HYPSF</name>
<feature type="region of interest" description="Disordered" evidence="1">
    <location>
        <begin position="236"/>
        <end position="368"/>
    </location>
</feature>
<feature type="compositionally biased region" description="Polar residues" evidence="1">
    <location>
        <begin position="30"/>
        <end position="39"/>
    </location>
</feature>
<evidence type="ECO:0000313" key="3">
    <source>
        <dbReference type="Proteomes" id="UP000054270"/>
    </source>
</evidence>
<dbReference type="OrthoDB" id="3232876at2759"/>
<dbReference type="OMA" id="MVNGVHP"/>
<feature type="region of interest" description="Disordered" evidence="1">
    <location>
        <begin position="89"/>
        <end position="141"/>
    </location>
</feature>
<proteinExistence type="predicted"/>
<keyword evidence="3" id="KW-1185">Reference proteome</keyword>
<sequence>MEVTSIVDECFEGVGAATTESTVVITSTPAVAGHSSSKLAKNRVPRPKPPIMVQDEQPTAADLAKLGIKVRDFAYEKTDLPPVRTIYRHPRQIQPAVNRNHGVQRQSTETAEDGVFSQPSQESSQPLERTVTEPVLSPPPPPTRQQGFLNIEDHIQADQHISTSPWAPTSPAAVTIPESQTSNEIKTPLIMPNGSWKLDPQISNEPSTAHLAAQATVVDSPIILGLTTTQLIHRSSSQRNLSSSSSRLNILSSPLSSAPPSPGSFSSPLRHNNSISHLQRQTSRMVKPRDFRNHTTIEKPPAARRYNLRKRPVNPSATANPKPSKRMKFAAPEASAQSRNAPKAEGGSSSSRHALSPLKPKRSKRKTK</sequence>
<accession>A0A0D2PNQ2</accession>
<gene>
    <name evidence="2" type="ORF">HYPSUDRAFT_196158</name>
</gene>
<feature type="compositionally biased region" description="Low complexity" evidence="1">
    <location>
        <begin position="236"/>
        <end position="256"/>
    </location>
</feature>
<feature type="region of interest" description="Disordered" evidence="1">
    <location>
        <begin position="30"/>
        <end position="53"/>
    </location>
</feature>
<feature type="compositionally biased region" description="Basic residues" evidence="1">
    <location>
        <begin position="359"/>
        <end position="368"/>
    </location>
</feature>
<dbReference type="EMBL" id="KN817518">
    <property type="protein sequence ID" value="KJA29826.1"/>
    <property type="molecule type" value="Genomic_DNA"/>
</dbReference>
<feature type="compositionally biased region" description="Polar residues" evidence="1">
    <location>
        <begin position="95"/>
        <end position="109"/>
    </location>
</feature>
<feature type="compositionally biased region" description="Polar residues" evidence="1">
    <location>
        <begin position="270"/>
        <end position="284"/>
    </location>
</feature>
<reference evidence="3" key="1">
    <citation type="submission" date="2014-04" db="EMBL/GenBank/DDBJ databases">
        <title>Evolutionary Origins and Diversification of the Mycorrhizal Mutualists.</title>
        <authorList>
            <consortium name="DOE Joint Genome Institute"/>
            <consortium name="Mycorrhizal Genomics Consortium"/>
            <person name="Kohler A."/>
            <person name="Kuo A."/>
            <person name="Nagy L.G."/>
            <person name="Floudas D."/>
            <person name="Copeland A."/>
            <person name="Barry K.W."/>
            <person name="Cichocki N."/>
            <person name="Veneault-Fourrey C."/>
            <person name="LaButti K."/>
            <person name="Lindquist E.A."/>
            <person name="Lipzen A."/>
            <person name="Lundell T."/>
            <person name="Morin E."/>
            <person name="Murat C."/>
            <person name="Riley R."/>
            <person name="Ohm R."/>
            <person name="Sun H."/>
            <person name="Tunlid A."/>
            <person name="Henrissat B."/>
            <person name="Grigoriev I.V."/>
            <person name="Hibbett D.S."/>
            <person name="Martin F."/>
        </authorList>
    </citation>
    <scope>NUCLEOTIDE SEQUENCE [LARGE SCALE GENOMIC DNA]</scope>
    <source>
        <strain evidence="3">FD-334 SS-4</strain>
    </source>
</reference>
<evidence type="ECO:0000256" key="1">
    <source>
        <dbReference type="SAM" id="MobiDB-lite"/>
    </source>
</evidence>
<protein>
    <submittedName>
        <fullName evidence="2">Uncharacterized protein</fullName>
    </submittedName>
</protein>
<organism evidence="2 3">
    <name type="scientific">Hypholoma sublateritium (strain FD-334 SS-4)</name>
    <dbReference type="NCBI Taxonomy" id="945553"/>
    <lineage>
        <taxon>Eukaryota</taxon>
        <taxon>Fungi</taxon>
        <taxon>Dikarya</taxon>
        <taxon>Basidiomycota</taxon>
        <taxon>Agaricomycotina</taxon>
        <taxon>Agaricomycetes</taxon>
        <taxon>Agaricomycetidae</taxon>
        <taxon>Agaricales</taxon>
        <taxon>Agaricineae</taxon>
        <taxon>Strophariaceae</taxon>
        <taxon>Hypholoma</taxon>
    </lineage>
</organism>
<dbReference type="AlphaFoldDB" id="A0A0D2PNQ2"/>
<feature type="compositionally biased region" description="Low complexity" evidence="1">
    <location>
        <begin position="117"/>
        <end position="126"/>
    </location>
</feature>
<feature type="compositionally biased region" description="Basic and acidic residues" evidence="1">
    <location>
        <begin position="287"/>
        <end position="297"/>
    </location>
</feature>
<dbReference type="Proteomes" id="UP000054270">
    <property type="component" value="Unassembled WGS sequence"/>
</dbReference>